<dbReference type="SUPFAM" id="SSF52799">
    <property type="entry name" value="(Phosphotyrosine protein) phosphatases II"/>
    <property type="match status" value="1"/>
</dbReference>
<evidence type="ECO:0000313" key="6">
    <source>
        <dbReference type="EMBL" id="MFC5056703.1"/>
    </source>
</evidence>
<dbReference type="SUPFAM" id="SSF53335">
    <property type="entry name" value="S-adenosyl-L-methionine-dependent methyltransferases"/>
    <property type="match status" value="1"/>
</dbReference>
<dbReference type="InterPro" id="IPR057023">
    <property type="entry name" value="PTP-SAK"/>
</dbReference>
<evidence type="ECO:0000256" key="4">
    <source>
        <dbReference type="ARBA" id="ARBA00022801"/>
    </source>
</evidence>
<comment type="caution">
    <text evidence="6">The sequence shown here is derived from an EMBL/GenBank/DDBJ whole genome shotgun (WGS) entry which is preliminary data.</text>
</comment>
<reference evidence="7" key="1">
    <citation type="journal article" date="2019" name="Int. J. Syst. Evol. Microbiol.">
        <title>The Global Catalogue of Microorganisms (GCM) 10K type strain sequencing project: providing services to taxonomists for standard genome sequencing and annotation.</title>
        <authorList>
            <consortium name="The Broad Institute Genomics Platform"/>
            <consortium name="The Broad Institute Genome Sequencing Center for Infectious Disease"/>
            <person name="Wu L."/>
            <person name="Ma J."/>
        </authorList>
    </citation>
    <scope>NUCLEOTIDE SEQUENCE [LARGE SCALE GENOMIC DNA]</scope>
    <source>
        <strain evidence="7">KCTC 12848</strain>
    </source>
</reference>
<dbReference type="GO" id="GO:0008168">
    <property type="term" value="F:methyltransferase activity"/>
    <property type="evidence" value="ECO:0007669"/>
    <property type="project" value="UniProtKB-KW"/>
</dbReference>
<dbReference type="InterPro" id="IPR029021">
    <property type="entry name" value="Prot-tyrosine_phosphatase-like"/>
</dbReference>
<dbReference type="InterPro" id="IPR029063">
    <property type="entry name" value="SAM-dependent_MTases_sf"/>
</dbReference>
<gene>
    <name evidence="6" type="ORF">ACFPFM_23530</name>
</gene>
<dbReference type="Proteomes" id="UP001595833">
    <property type="component" value="Unassembled WGS sequence"/>
</dbReference>
<dbReference type="Pfam" id="PF08241">
    <property type="entry name" value="Methyltransf_11"/>
    <property type="match status" value="1"/>
</dbReference>
<proteinExistence type="predicted"/>
<keyword evidence="1 6" id="KW-0489">Methyltransferase</keyword>
<dbReference type="CDD" id="cd02440">
    <property type="entry name" value="AdoMet_MTases"/>
    <property type="match status" value="1"/>
</dbReference>
<dbReference type="PROSITE" id="PS50056">
    <property type="entry name" value="TYR_PHOSPHATASE_2"/>
    <property type="match status" value="1"/>
</dbReference>
<evidence type="ECO:0000256" key="1">
    <source>
        <dbReference type="ARBA" id="ARBA00022603"/>
    </source>
</evidence>
<keyword evidence="2" id="KW-0808">Transferase</keyword>
<evidence type="ECO:0000256" key="3">
    <source>
        <dbReference type="ARBA" id="ARBA00022691"/>
    </source>
</evidence>
<evidence type="ECO:0000256" key="2">
    <source>
        <dbReference type="ARBA" id="ARBA00022679"/>
    </source>
</evidence>
<evidence type="ECO:0000259" key="5">
    <source>
        <dbReference type="PROSITE" id="PS50056"/>
    </source>
</evidence>
<keyword evidence="4" id="KW-0378">Hydrolase</keyword>
<dbReference type="InterPro" id="IPR013216">
    <property type="entry name" value="Methyltransf_11"/>
</dbReference>
<keyword evidence="7" id="KW-1185">Reference proteome</keyword>
<dbReference type="PANTHER" id="PTHR43464">
    <property type="entry name" value="METHYLTRANSFERASE"/>
    <property type="match status" value="1"/>
</dbReference>
<evidence type="ECO:0000313" key="7">
    <source>
        <dbReference type="Proteomes" id="UP001595833"/>
    </source>
</evidence>
<dbReference type="GO" id="GO:0032259">
    <property type="term" value="P:methylation"/>
    <property type="evidence" value="ECO:0007669"/>
    <property type="project" value="UniProtKB-KW"/>
</dbReference>
<dbReference type="RefSeq" id="WP_344034445.1">
    <property type="nucleotide sequence ID" value="NZ_BAAAKE010000001.1"/>
</dbReference>
<dbReference type="InterPro" id="IPR000387">
    <property type="entry name" value="Tyr_Pase_dom"/>
</dbReference>
<dbReference type="Gene3D" id="3.90.190.10">
    <property type="entry name" value="Protein tyrosine phosphatase superfamily"/>
    <property type="match status" value="1"/>
</dbReference>
<organism evidence="6 7">
    <name type="scientific">Saccharothrix xinjiangensis</name>
    <dbReference type="NCBI Taxonomy" id="204798"/>
    <lineage>
        <taxon>Bacteria</taxon>
        <taxon>Bacillati</taxon>
        <taxon>Actinomycetota</taxon>
        <taxon>Actinomycetes</taxon>
        <taxon>Pseudonocardiales</taxon>
        <taxon>Pseudonocardiaceae</taxon>
        <taxon>Saccharothrix</taxon>
    </lineage>
</organism>
<dbReference type="Pfam" id="PF22784">
    <property type="entry name" value="PTP-SAK"/>
    <property type="match status" value="1"/>
</dbReference>
<keyword evidence="3" id="KW-0949">S-adenosyl-L-methionine</keyword>
<dbReference type="PANTHER" id="PTHR43464:SF19">
    <property type="entry name" value="UBIQUINONE BIOSYNTHESIS O-METHYLTRANSFERASE, MITOCHONDRIAL"/>
    <property type="match status" value="1"/>
</dbReference>
<accession>A0ABV9Y555</accession>
<name>A0ABV9Y555_9PSEU</name>
<sequence>MYAIRPGALSTMGHPRDLRHLRRLAASGVGVIVCALTPDELAELELVDAEEEARDAGMAFHRVPIPDFGVPAAEPGLDAVLDEVLAAMRAGRHVLVHCWGGIGRSSLVAAALLVLDGASPEAAWQAIAEARGRDVPETDEQRAWLGAFAARRFWDDQAAAFDEEPDHGLRSPAVRQAWADLLLPLLPPAPASVADLGCGTGSLSALVAGAGYEVRGLDLSGRMVEAARAKAPGVEFRQGDASAPPWPPGTFDVVLARHVLWALPDPAAALERWRALLKPGGRLLLVEGRWSTGAGLTADECLALVEEQPAGEQPAGERQAEVRRLVDPALWGREVADERYLVVVR</sequence>
<dbReference type="Gene3D" id="3.40.50.150">
    <property type="entry name" value="Vaccinia Virus protein VP39"/>
    <property type="match status" value="1"/>
</dbReference>
<dbReference type="InterPro" id="IPR016130">
    <property type="entry name" value="Tyr_Pase_AS"/>
</dbReference>
<feature type="domain" description="Tyrosine specific protein phosphatases" evidence="5">
    <location>
        <begin position="78"/>
        <end position="142"/>
    </location>
</feature>
<protein>
    <submittedName>
        <fullName evidence="6">Methyltransferase domain-containing protein</fullName>
    </submittedName>
</protein>
<dbReference type="PROSITE" id="PS00383">
    <property type="entry name" value="TYR_PHOSPHATASE_1"/>
    <property type="match status" value="1"/>
</dbReference>
<dbReference type="EMBL" id="JBHSJB010000023">
    <property type="protein sequence ID" value="MFC5056703.1"/>
    <property type="molecule type" value="Genomic_DNA"/>
</dbReference>